<dbReference type="PANTHER" id="PTHR33269:SF17">
    <property type="entry name" value="NADH-UBIQUINONE OXIDOREDUCTASE CHAIN 6"/>
    <property type="match status" value="1"/>
</dbReference>
<feature type="transmembrane region" description="Helical" evidence="1">
    <location>
        <begin position="12"/>
        <end position="34"/>
    </location>
</feature>
<keyword evidence="1" id="KW-0812">Transmembrane</keyword>
<evidence type="ECO:0000256" key="1">
    <source>
        <dbReference type="SAM" id="Phobius"/>
    </source>
</evidence>
<proteinExistence type="predicted"/>
<dbReference type="Gene3D" id="1.20.120.1200">
    <property type="entry name" value="NADH-ubiquinone/plastoquinone oxidoreductase chain 6, subunit NuoJ"/>
    <property type="match status" value="1"/>
</dbReference>
<accession>A0A383DRN7</accession>
<sequence>VVAALLVVFLQDLVKAAMALIGTFLGIAGLFVMLNAEFLAVVQVLVYAGAVSILLIFGIMMIRDTQRGSPANKLRIPALA</sequence>
<protein>
    <recommendedName>
        <fullName evidence="3">NADH-quinone oxidoreductase subunit J</fullName>
    </recommendedName>
</protein>
<evidence type="ECO:0000313" key="2">
    <source>
        <dbReference type="EMBL" id="SVE46969.1"/>
    </source>
</evidence>
<name>A0A383DRN7_9ZZZZ</name>
<dbReference type="AlphaFoldDB" id="A0A383DRN7"/>
<gene>
    <name evidence="2" type="ORF">METZ01_LOCUS499823</name>
</gene>
<feature type="non-terminal residue" evidence="2">
    <location>
        <position position="1"/>
    </location>
</feature>
<keyword evidence="1" id="KW-1133">Transmembrane helix</keyword>
<dbReference type="GO" id="GO:0008137">
    <property type="term" value="F:NADH dehydrogenase (ubiquinone) activity"/>
    <property type="evidence" value="ECO:0007669"/>
    <property type="project" value="InterPro"/>
</dbReference>
<dbReference type="PANTHER" id="PTHR33269">
    <property type="entry name" value="NADH-UBIQUINONE OXIDOREDUCTASE CHAIN 6"/>
    <property type="match status" value="1"/>
</dbReference>
<reference evidence="2" key="1">
    <citation type="submission" date="2018-05" db="EMBL/GenBank/DDBJ databases">
        <authorList>
            <person name="Lanie J.A."/>
            <person name="Ng W.-L."/>
            <person name="Kazmierczak K.M."/>
            <person name="Andrzejewski T.M."/>
            <person name="Davidsen T.M."/>
            <person name="Wayne K.J."/>
            <person name="Tettelin H."/>
            <person name="Glass J.I."/>
            <person name="Rusch D."/>
            <person name="Podicherti R."/>
            <person name="Tsui H.-C.T."/>
            <person name="Winkler M.E."/>
        </authorList>
    </citation>
    <scope>NUCLEOTIDE SEQUENCE</scope>
</reference>
<dbReference type="InterPro" id="IPR042106">
    <property type="entry name" value="Nuo/plastoQ_OxRdtase_6_NuoJ"/>
</dbReference>
<feature type="transmembrane region" description="Helical" evidence="1">
    <location>
        <begin position="40"/>
        <end position="62"/>
    </location>
</feature>
<evidence type="ECO:0008006" key="3">
    <source>
        <dbReference type="Google" id="ProtNLM"/>
    </source>
</evidence>
<organism evidence="2">
    <name type="scientific">marine metagenome</name>
    <dbReference type="NCBI Taxonomy" id="408172"/>
    <lineage>
        <taxon>unclassified sequences</taxon>
        <taxon>metagenomes</taxon>
        <taxon>ecological metagenomes</taxon>
    </lineage>
</organism>
<dbReference type="Pfam" id="PF00499">
    <property type="entry name" value="Oxidored_q3"/>
    <property type="match status" value="1"/>
</dbReference>
<dbReference type="EMBL" id="UINC01219486">
    <property type="protein sequence ID" value="SVE46969.1"/>
    <property type="molecule type" value="Genomic_DNA"/>
</dbReference>
<dbReference type="InterPro" id="IPR001457">
    <property type="entry name" value="NADH_UbQ/plastoQ_OxRdtase_su6"/>
</dbReference>
<feature type="non-terminal residue" evidence="2">
    <location>
        <position position="80"/>
    </location>
</feature>
<keyword evidence="1" id="KW-0472">Membrane</keyword>